<keyword evidence="8" id="KW-0648">Protein biosynthesis</keyword>
<feature type="domain" description="Glutamyl/glutaminyl-tRNA synthetase class Ib catalytic" evidence="9">
    <location>
        <begin position="9"/>
        <end position="244"/>
    </location>
</feature>
<keyword evidence="6 7" id="KW-0030">Aminoacyl-tRNA synthetase</keyword>
<dbReference type="HAMAP" id="MF_01428">
    <property type="entry name" value="Glu_Q_tRNA_synth"/>
    <property type="match status" value="1"/>
</dbReference>
<evidence type="ECO:0000313" key="10">
    <source>
        <dbReference type="EMBL" id="RAJ94973.1"/>
    </source>
</evidence>
<dbReference type="InterPro" id="IPR020058">
    <property type="entry name" value="Glu/Gln-tRNA-synth_Ib_cat-dom"/>
</dbReference>
<dbReference type="SUPFAM" id="SSF52374">
    <property type="entry name" value="Nucleotidylyl transferase"/>
    <property type="match status" value="1"/>
</dbReference>
<dbReference type="Proteomes" id="UP000249203">
    <property type="component" value="Unassembled WGS sequence"/>
</dbReference>
<feature type="binding site" evidence="7">
    <location>
        <position position="174"/>
    </location>
    <ligand>
        <name>L-glutamate</name>
        <dbReference type="ChEBI" id="CHEBI:29985"/>
    </ligand>
</feature>
<dbReference type="PRINTS" id="PR00987">
    <property type="entry name" value="TRNASYNTHGLU"/>
</dbReference>
<evidence type="ECO:0000256" key="1">
    <source>
        <dbReference type="ARBA" id="ARBA00022598"/>
    </source>
</evidence>
<sequence>MLNQPAPYRGRFAPSPSGPLHLGSLVAALGSYLDARANHGTWLLRIEDIDPPREVPGASSVILRQLEAHGLCWDETEQYQSQHYARYQQHITELNRQGLVYACDCSRKTIKARGPHYTGFCRQRGLDWADKALRLVNQQPVTHFYDLAHGEVTADTGWSSEDFILKRRDGLWAYQLAVVSDDRAEGITHIVRGSDLLTASLWQLTLWQTLNQCQFDAAVALPQLRHLPLIVGPEGRKLSKQNHAPAIHASHAAHNISIALQALGLKLPPELTQTPVTEQLAWAIDAWRQQQRASEPGHVDNFTV</sequence>
<feature type="short sequence motif" description="'KMSKS' region" evidence="7">
    <location>
        <begin position="237"/>
        <end position="241"/>
    </location>
</feature>
<feature type="binding site" evidence="7">
    <location>
        <position position="47"/>
    </location>
    <ligand>
        <name>L-glutamate</name>
        <dbReference type="ChEBI" id="CHEBI:29985"/>
    </ligand>
</feature>
<keyword evidence="3 7" id="KW-0547">Nucleotide-binding</keyword>
<evidence type="ECO:0000256" key="8">
    <source>
        <dbReference type="RuleBase" id="RU363037"/>
    </source>
</evidence>
<dbReference type="GO" id="GO:0004818">
    <property type="term" value="F:glutamate-tRNA ligase activity"/>
    <property type="evidence" value="ECO:0007669"/>
    <property type="project" value="TreeGrafter"/>
</dbReference>
<evidence type="ECO:0000256" key="7">
    <source>
        <dbReference type="HAMAP-Rule" id="MF_01428"/>
    </source>
</evidence>
<dbReference type="GO" id="GO:0005829">
    <property type="term" value="C:cytosol"/>
    <property type="evidence" value="ECO:0007669"/>
    <property type="project" value="TreeGrafter"/>
</dbReference>
<dbReference type="FunFam" id="3.40.50.620:FF:000093">
    <property type="entry name" value="Glutamyl-Q tRNA(Asp) synthetase"/>
    <property type="match status" value="1"/>
</dbReference>
<protein>
    <recommendedName>
        <fullName evidence="7">Glutamyl-Q tRNA(Asp) synthetase</fullName>
        <shortName evidence="7">Glu-Q-RSs</shortName>
        <ecNumber evidence="7">6.1.1.-</ecNumber>
    </recommendedName>
</protein>
<comment type="similarity">
    <text evidence="7">Belongs to the class-I aminoacyl-tRNA synthetase family. GluQ subfamily.</text>
</comment>
<dbReference type="PANTHER" id="PTHR43311:SF1">
    <property type="entry name" value="GLUTAMYL-Q TRNA(ASP) SYNTHETASE"/>
    <property type="match status" value="1"/>
</dbReference>
<feature type="binding site" evidence="7">
    <location>
        <begin position="11"/>
        <end position="15"/>
    </location>
    <ligand>
        <name>L-glutamate</name>
        <dbReference type="ChEBI" id="CHEBI:29985"/>
    </ligand>
</feature>
<keyword evidence="1 7" id="KW-0436">Ligase</keyword>
<dbReference type="GO" id="GO:0005524">
    <property type="term" value="F:ATP binding"/>
    <property type="evidence" value="ECO:0007669"/>
    <property type="project" value="UniProtKB-KW"/>
</dbReference>
<keyword evidence="5 7" id="KW-0067">ATP-binding</keyword>
<keyword evidence="13" id="KW-1185">Reference proteome</keyword>
<comment type="cofactor">
    <cofactor evidence="7">
        <name>Zn(2+)</name>
        <dbReference type="ChEBI" id="CHEBI:29105"/>
    </cofactor>
    <text evidence="7">Binds 1 zinc ion per subunit.</text>
</comment>
<dbReference type="NCBIfam" id="TIGR03838">
    <property type="entry name" value="queuosine_YadB"/>
    <property type="match status" value="1"/>
</dbReference>
<dbReference type="InterPro" id="IPR049940">
    <property type="entry name" value="GluQ/Sye"/>
</dbReference>
<reference evidence="10 12" key="2">
    <citation type="submission" date="2018-06" db="EMBL/GenBank/DDBJ databases">
        <title>Genomic Encyclopedia of Type Strains, Phase III (KMG-III): the genomes of soil and plant-associated and newly described type strains.</title>
        <authorList>
            <person name="Whitman W."/>
        </authorList>
    </citation>
    <scope>NUCLEOTIDE SEQUENCE [LARGE SCALE GENOMIC DNA]</scope>
    <source>
        <strain evidence="10 12">CGMCC 1.15366</strain>
    </source>
</reference>
<evidence type="ECO:0000256" key="2">
    <source>
        <dbReference type="ARBA" id="ARBA00022723"/>
    </source>
</evidence>
<evidence type="ECO:0000256" key="4">
    <source>
        <dbReference type="ARBA" id="ARBA00022833"/>
    </source>
</evidence>
<keyword evidence="2 7" id="KW-0479">Metal-binding</keyword>
<evidence type="ECO:0000256" key="5">
    <source>
        <dbReference type="ARBA" id="ARBA00022840"/>
    </source>
</evidence>
<dbReference type="GO" id="GO:0006400">
    <property type="term" value="P:tRNA modification"/>
    <property type="evidence" value="ECO:0007669"/>
    <property type="project" value="InterPro"/>
</dbReference>
<reference evidence="11 13" key="1">
    <citation type="journal article" date="2018" name="Front. Microbiol.">
        <title>Genome-Based Analysis Reveals the Taxonomy and Diversity of the Family Idiomarinaceae.</title>
        <authorList>
            <person name="Liu Y."/>
            <person name="Lai Q."/>
            <person name="Shao Z."/>
        </authorList>
    </citation>
    <scope>NUCLEOTIDE SEQUENCE [LARGE SCALE GENOMIC DNA]</scope>
    <source>
        <strain evidence="11 13">CF12-14</strain>
    </source>
</reference>
<feature type="binding site" evidence="7">
    <location>
        <position position="105"/>
    </location>
    <ligand>
        <name>Zn(2+)</name>
        <dbReference type="ChEBI" id="CHEBI:29105"/>
    </ligand>
</feature>
<dbReference type="Proteomes" id="UP000287865">
    <property type="component" value="Unassembled WGS sequence"/>
</dbReference>
<feature type="binding site" evidence="7">
    <location>
        <position position="240"/>
    </location>
    <ligand>
        <name>ATP</name>
        <dbReference type="ChEBI" id="CHEBI:30616"/>
    </ligand>
</feature>
<proteinExistence type="inferred from homology"/>
<dbReference type="InterPro" id="IPR022380">
    <property type="entry name" value="Glu-Q_tRNA(Asp)_Synthase"/>
</dbReference>
<dbReference type="EMBL" id="PIPK01000011">
    <property type="protein sequence ID" value="RUO22180.1"/>
    <property type="molecule type" value="Genomic_DNA"/>
</dbReference>
<feature type="binding site" evidence="7">
    <location>
        <position position="117"/>
    </location>
    <ligand>
        <name>Zn(2+)</name>
        <dbReference type="ChEBI" id="CHEBI:29105"/>
    </ligand>
</feature>
<dbReference type="GO" id="GO:0008270">
    <property type="term" value="F:zinc ion binding"/>
    <property type="evidence" value="ECO:0007669"/>
    <property type="project" value="UniProtKB-UniRule"/>
</dbReference>
<feature type="binding site" evidence="7">
    <location>
        <position position="121"/>
    </location>
    <ligand>
        <name>Zn(2+)</name>
        <dbReference type="ChEBI" id="CHEBI:29105"/>
    </ligand>
</feature>
<comment type="function">
    <text evidence="7">Catalyzes the tRNA-independent activation of glutamate in presence of ATP and the subsequent transfer of glutamate onto a tRNA(Asp). Glutamate is transferred on the 2-amino-5-(4,5-dihydroxy-2-cyclopenten-1-yl) moiety of the queuosine in the wobble position of the QUC anticodon.</text>
</comment>
<dbReference type="EC" id="6.1.1.-" evidence="7"/>
<dbReference type="OrthoDB" id="9807503at2"/>
<organism evidence="10 12">
    <name type="scientific">Aliidiomarina maris</name>
    <dbReference type="NCBI Taxonomy" id="531312"/>
    <lineage>
        <taxon>Bacteria</taxon>
        <taxon>Pseudomonadati</taxon>
        <taxon>Pseudomonadota</taxon>
        <taxon>Gammaproteobacteria</taxon>
        <taxon>Alteromonadales</taxon>
        <taxon>Idiomarinaceae</taxon>
        <taxon>Aliidiomarina</taxon>
    </lineage>
</organism>
<name>A0A327WS44_9GAMM</name>
<dbReference type="GO" id="GO:0006424">
    <property type="term" value="P:glutamyl-tRNA aminoacylation"/>
    <property type="evidence" value="ECO:0007669"/>
    <property type="project" value="InterPro"/>
</dbReference>
<accession>A0A327WS44</accession>
<feature type="binding site" evidence="7">
    <location>
        <position position="103"/>
    </location>
    <ligand>
        <name>Zn(2+)</name>
        <dbReference type="ChEBI" id="CHEBI:29105"/>
    </ligand>
</feature>
<feature type="short sequence motif" description="'HIGH' region" evidence="7">
    <location>
        <begin position="14"/>
        <end position="24"/>
    </location>
</feature>
<dbReference type="AlphaFoldDB" id="A0A327WS44"/>
<dbReference type="InterPro" id="IPR000924">
    <property type="entry name" value="Glu/Gln-tRNA-synth"/>
</dbReference>
<evidence type="ECO:0000313" key="13">
    <source>
        <dbReference type="Proteomes" id="UP000287865"/>
    </source>
</evidence>
<evidence type="ECO:0000259" key="9">
    <source>
        <dbReference type="Pfam" id="PF00749"/>
    </source>
</evidence>
<dbReference type="NCBIfam" id="NF004314">
    <property type="entry name" value="PRK05710.1-3"/>
    <property type="match status" value="1"/>
</dbReference>
<comment type="caution">
    <text evidence="10">The sequence shown here is derived from an EMBL/GenBank/DDBJ whole genome shotgun (WGS) entry which is preliminary data.</text>
</comment>
<gene>
    <name evidence="7" type="primary">gluQ</name>
    <name evidence="10" type="ORF">B0I24_11259</name>
    <name evidence="11" type="ORF">CWE07_11390</name>
</gene>
<dbReference type="PANTHER" id="PTHR43311">
    <property type="entry name" value="GLUTAMATE--TRNA LIGASE"/>
    <property type="match status" value="1"/>
</dbReference>
<dbReference type="InterPro" id="IPR014729">
    <property type="entry name" value="Rossmann-like_a/b/a_fold"/>
</dbReference>
<evidence type="ECO:0000256" key="3">
    <source>
        <dbReference type="ARBA" id="ARBA00022741"/>
    </source>
</evidence>
<evidence type="ECO:0000313" key="11">
    <source>
        <dbReference type="EMBL" id="RUO22180.1"/>
    </source>
</evidence>
<keyword evidence="4 7" id="KW-0862">Zinc</keyword>
<dbReference type="EMBL" id="QLMD01000012">
    <property type="protein sequence ID" value="RAJ94973.1"/>
    <property type="molecule type" value="Genomic_DNA"/>
</dbReference>
<evidence type="ECO:0000313" key="12">
    <source>
        <dbReference type="Proteomes" id="UP000249203"/>
    </source>
</evidence>
<dbReference type="Gene3D" id="3.40.50.620">
    <property type="entry name" value="HUPs"/>
    <property type="match status" value="1"/>
</dbReference>
<evidence type="ECO:0000256" key="6">
    <source>
        <dbReference type="ARBA" id="ARBA00023146"/>
    </source>
</evidence>
<dbReference type="Pfam" id="PF00749">
    <property type="entry name" value="tRNA-synt_1c"/>
    <property type="match status" value="1"/>
</dbReference>
<feature type="binding site" evidence="7">
    <location>
        <position position="192"/>
    </location>
    <ligand>
        <name>L-glutamate</name>
        <dbReference type="ChEBI" id="CHEBI:29985"/>
    </ligand>
</feature>